<dbReference type="NCBIfam" id="TIGR02824">
    <property type="entry name" value="quinone_pig3"/>
    <property type="match status" value="1"/>
</dbReference>
<dbReference type="Gene3D" id="3.90.180.10">
    <property type="entry name" value="Medium-chain alcohol dehydrogenases, catalytic domain"/>
    <property type="match status" value="1"/>
</dbReference>
<dbReference type="STRING" id="1077974.GOEFS_106_01120"/>
<dbReference type="GO" id="GO:0070402">
    <property type="term" value="F:NADPH binding"/>
    <property type="evidence" value="ECO:0007669"/>
    <property type="project" value="TreeGrafter"/>
</dbReference>
<dbReference type="OrthoDB" id="9780520at2"/>
<name>H0R563_9ACTN</name>
<dbReference type="GO" id="GO:0016651">
    <property type="term" value="F:oxidoreductase activity, acting on NAD(P)H"/>
    <property type="evidence" value="ECO:0007669"/>
    <property type="project" value="TreeGrafter"/>
</dbReference>
<dbReference type="AlphaFoldDB" id="H0R563"/>
<proteinExistence type="predicted"/>
<dbReference type="InterPro" id="IPR013154">
    <property type="entry name" value="ADH-like_N"/>
</dbReference>
<accession>H0R563</accession>
<dbReference type="Pfam" id="PF08240">
    <property type="entry name" value="ADH_N"/>
    <property type="match status" value="1"/>
</dbReference>
<keyword evidence="5" id="KW-1185">Reference proteome</keyword>
<dbReference type="InterPro" id="IPR020843">
    <property type="entry name" value="ER"/>
</dbReference>
<dbReference type="SUPFAM" id="SSF51735">
    <property type="entry name" value="NAD(P)-binding Rossmann-fold domains"/>
    <property type="match status" value="1"/>
</dbReference>
<dbReference type="SUPFAM" id="SSF50129">
    <property type="entry name" value="GroES-like"/>
    <property type="match status" value="1"/>
</dbReference>
<protein>
    <submittedName>
        <fullName evidence="4">Putative oxidoreductase</fullName>
    </submittedName>
</protein>
<evidence type="ECO:0000313" key="5">
    <source>
        <dbReference type="Proteomes" id="UP000035034"/>
    </source>
</evidence>
<dbReference type="PANTHER" id="PTHR48106:SF8">
    <property type="entry name" value="OS02G0805600 PROTEIN"/>
    <property type="match status" value="1"/>
</dbReference>
<dbReference type="RefSeq" id="WP_007319549.1">
    <property type="nucleotide sequence ID" value="NZ_BAEH01000106.1"/>
</dbReference>
<dbReference type="InterPro" id="IPR013149">
    <property type="entry name" value="ADH-like_C"/>
</dbReference>
<gene>
    <name evidence="4" type="ORF">GOEFS_106_01120</name>
</gene>
<dbReference type="Proteomes" id="UP000035034">
    <property type="component" value="Unassembled WGS sequence"/>
</dbReference>
<dbReference type="EMBL" id="BAEH01000106">
    <property type="protein sequence ID" value="GAB20214.1"/>
    <property type="molecule type" value="Genomic_DNA"/>
</dbReference>
<sequence length="323" mass="32658">MRAIVAENSELVIVDRPTPSPAAGEVVIKVAAAGVNRADLMQRQGFYPPPPGASDVLGLEVSGEITEAAPDVTQWSVGDKVCALLAGGGYAEYVNVPAAQVLPIPDGVDLNTAAALPEVACTVVSNVVTAAGLQRGETLLIHGGASGIGTHAIQLAKALGAKVAVTAGSPEKLAACTTLGADVAINYHDDDFAKTLTDLGGADVILDIIGAKYLAQNVAALATGGRIVIIGMQGGVKGELNIGALMAKRASITGTTLRARPVDGPGGKAEIVANTLATTWPLIADGDIKPIVSQTFSFDDATSAHLCLERGEATGKVLLTVSD</sequence>
<dbReference type="InterPro" id="IPR011032">
    <property type="entry name" value="GroES-like_sf"/>
</dbReference>
<comment type="caution">
    <text evidence="4">The sequence shown here is derived from an EMBL/GenBank/DDBJ whole genome shotgun (WGS) entry which is preliminary data.</text>
</comment>
<keyword evidence="2" id="KW-0560">Oxidoreductase</keyword>
<dbReference type="CDD" id="cd05276">
    <property type="entry name" value="p53_inducible_oxidoreductase"/>
    <property type="match status" value="1"/>
</dbReference>
<dbReference type="PANTHER" id="PTHR48106">
    <property type="entry name" value="QUINONE OXIDOREDUCTASE PIG3-RELATED"/>
    <property type="match status" value="1"/>
</dbReference>
<reference evidence="4 5" key="1">
    <citation type="submission" date="2011-12" db="EMBL/GenBank/DDBJ databases">
        <title>Whole genome shotgun sequence of Gordonia effusa NBRC 100432.</title>
        <authorList>
            <person name="Yoshida I."/>
            <person name="Takarada H."/>
            <person name="Hosoyama A."/>
            <person name="Tsuchikane K."/>
            <person name="Katsumata H."/>
            <person name="Yamazaki S."/>
            <person name="Fujita N."/>
        </authorList>
    </citation>
    <scope>NUCLEOTIDE SEQUENCE [LARGE SCALE GENOMIC DNA]</scope>
    <source>
        <strain evidence="4 5">NBRC 100432</strain>
    </source>
</reference>
<dbReference type="eggNOG" id="COG0604">
    <property type="taxonomic scope" value="Bacteria"/>
</dbReference>
<feature type="domain" description="Enoyl reductase (ER)" evidence="3">
    <location>
        <begin position="6"/>
        <end position="319"/>
    </location>
</feature>
<dbReference type="InterPro" id="IPR014189">
    <property type="entry name" value="Quinone_OxRdtase_PIG3"/>
</dbReference>
<evidence type="ECO:0000256" key="2">
    <source>
        <dbReference type="ARBA" id="ARBA00023002"/>
    </source>
</evidence>
<keyword evidence="1" id="KW-0521">NADP</keyword>
<evidence type="ECO:0000259" key="3">
    <source>
        <dbReference type="SMART" id="SM00829"/>
    </source>
</evidence>
<evidence type="ECO:0000256" key="1">
    <source>
        <dbReference type="ARBA" id="ARBA00022857"/>
    </source>
</evidence>
<dbReference type="Pfam" id="PF00107">
    <property type="entry name" value="ADH_zinc_N"/>
    <property type="match status" value="1"/>
</dbReference>
<evidence type="ECO:0000313" key="4">
    <source>
        <dbReference type="EMBL" id="GAB20214.1"/>
    </source>
</evidence>
<dbReference type="SMART" id="SM00829">
    <property type="entry name" value="PKS_ER"/>
    <property type="match status" value="1"/>
</dbReference>
<organism evidence="4 5">
    <name type="scientific">Gordonia effusa NBRC 100432</name>
    <dbReference type="NCBI Taxonomy" id="1077974"/>
    <lineage>
        <taxon>Bacteria</taxon>
        <taxon>Bacillati</taxon>
        <taxon>Actinomycetota</taxon>
        <taxon>Actinomycetes</taxon>
        <taxon>Mycobacteriales</taxon>
        <taxon>Gordoniaceae</taxon>
        <taxon>Gordonia</taxon>
    </lineage>
</organism>
<dbReference type="Gene3D" id="3.40.50.720">
    <property type="entry name" value="NAD(P)-binding Rossmann-like Domain"/>
    <property type="match status" value="1"/>
</dbReference>
<dbReference type="InterPro" id="IPR036291">
    <property type="entry name" value="NAD(P)-bd_dom_sf"/>
</dbReference>